<reference evidence="6 7" key="1">
    <citation type="journal article" date="2022" name="bioRxiv">
        <title>Genomics of Preaxostyla Flagellates Illuminates Evolutionary Transitions and the Path Towards Mitochondrial Loss.</title>
        <authorList>
            <person name="Novak L.V.F."/>
            <person name="Treitli S.C."/>
            <person name="Pyrih J."/>
            <person name="Halakuc P."/>
            <person name="Pipaliya S.V."/>
            <person name="Vacek V."/>
            <person name="Brzon O."/>
            <person name="Soukal P."/>
            <person name="Eme L."/>
            <person name="Dacks J.B."/>
            <person name="Karnkowska A."/>
            <person name="Elias M."/>
            <person name="Hampl V."/>
        </authorList>
    </citation>
    <scope>NUCLEOTIDE SEQUENCE [LARGE SCALE GENOMIC DNA]</scope>
    <source>
        <strain evidence="6">NAU3</strain>
        <tissue evidence="6">Gut</tissue>
    </source>
</reference>
<dbReference type="PIRSF" id="PIRSF028729">
    <property type="entry name" value="E3_ubiquit_lig_SCF_Skp"/>
    <property type="match status" value="1"/>
</dbReference>
<sequence length="157" mass="18053">MSETLTLVSADGKTLTAPKDAIMRSAMLKNLLEVAANSDEQIPLDFVHSEDLENIIEYCKYHVEAEGKASEGDISKWDGEFIGRVTQDDQKHLRLIQTTDQLQIEGLFKLLVQGIVRKLHNKTPEQIREKWNIPDDLPKEKKDEIFNTTNWLYKKSQ</sequence>
<protein>
    <submittedName>
        <fullName evidence="6">S-phase kinase-associated protein 1</fullName>
    </submittedName>
</protein>
<evidence type="ECO:0000256" key="3">
    <source>
        <dbReference type="PIRNR" id="PIRNR028729"/>
    </source>
</evidence>
<dbReference type="Pfam" id="PF01466">
    <property type="entry name" value="Skp1"/>
    <property type="match status" value="1"/>
</dbReference>
<dbReference type="InterPro" id="IPR001232">
    <property type="entry name" value="SKP1-like"/>
</dbReference>
<comment type="caution">
    <text evidence="6">The sequence shown here is derived from an EMBL/GenBank/DDBJ whole genome shotgun (WGS) entry which is preliminary data.</text>
</comment>
<dbReference type="EMBL" id="JARBJD010000230">
    <property type="protein sequence ID" value="KAK2946333.1"/>
    <property type="molecule type" value="Genomic_DNA"/>
</dbReference>
<accession>A0ABQ9X415</accession>
<dbReference type="SUPFAM" id="SSF81382">
    <property type="entry name" value="Skp1 dimerisation domain-like"/>
    <property type="match status" value="1"/>
</dbReference>
<dbReference type="SMART" id="SM00512">
    <property type="entry name" value="Skp1"/>
    <property type="match status" value="1"/>
</dbReference>
<keyword evidence="2 3" id="KW-0833">Ubl conjugation pathway</keyword>
<proteinExistence type="inferred from homology"/>
<dbReference type="SUPFAM" id="SSF54695">
    <property type="entry name" value="POZ domain"/>
    <property type="match status" value="1"/>
</dbReference>
<evidence type="ECO:0000313" key="7">
    <source>
        <dbReference type="Proteomes" id="UP001281761"/>
    </source>
</evidence>
<dbReference type="InterPro" id="IPR016897">
    <property type="entry name" value="SKP1"/>
</dbReference>
<evidence type="ECO:0000259" key="5">
    <source>
        <dbReference type="Pfam" id="PF03931"/>
    </source>
</evidence>
<evidence type="ECO:0000256" key="1">
    <source>
        <dbReference type="ARBA" id="ARBA00009993"/>
    </source>
</evidence>
<keyword evidence="7" id="KW-1185">Reference proteome</keyword>
<dbReference type="GO" id="GO:0016301">
    <property type="term" value="F:kinase activity"/>
    <property type="evidence" value="ECO:0007669"/>
    <property type="project" value="UniProtKB-KW"/>
</dbReference>
<dbReference type="InterPro" id="IPR011333">
    <property type="entry name" value="SKP1/BTB/POZ_sf"/>
</dbReference>
<comment type="pathway">
    <text evidence="3">Protein modification; protein ubiquitination.</text>
</comment>
<dbReference type="Proteomes" id="UP001281761">
    <property type="component" value="Unassembled WGS sequence"/>
</dbReference>
<evidence type="ECO:0000256" key="2">
    <source>
        <dbReference type="ARBA" id="ARBA00022786"/>
    </source>
</evidence>
<evidence type="ECO:0000259" key="4">
    <source>
        <dbReference type="Pfam" id="PF01466"/>
    </source>
</evidence>
<dbReference type="PANTHER" id="PTHR11165">
    <property type="entry name" value="SKP1"/>
    <property type="match status" value="1"/>
</dbReference>
<dbReference type="InterPro" id="IPR016073">
    <property type="entry name" value="Skp1_comp_POZ"/>
</dbReference>
<gene>
    <name evidence="6" type="ORF">BLNAU_18694</name>
</gene>
<name>A0ABQ9X415_9EUKA</name>
<dbReference type="InterPro" id="IPR016072">
    <property type="entry name" value="Skp1_comp_dimer"/>
</dbReference>
<dbReference type="Gene3D" id="3.30.710.10">
    <property type="entry name" value="Potassium Channel Kv1.1, Chain A"/>
    <property type="match status" value="1"/>
</dbReference>
<evidence type="ECO:0000313" key="6">
    <source>
        <dbReference type="EMBL" id="KAK2946333.1"/>
    </source>
</evidence>
<dbReference type="InterPro" id="IPR036296">
    <property type="entry name" value="SKP1-like_dim_sf"/>
</dbReference>
<feature type="domain" description="SKP1 component POZ" evidence="5">
    <location>
        <begin position="5"/>
        <end position="63"/>
    </location>
</feature>
<organism evidence="6 7">
    <name type="scientific">Blattamonas nauphoetae</name>
    <dbReference type="NCBI Taxonomy" id="2049346"/>
    <lineage>
        <taxon>Eukaryota</taxon>
        <taxon>Metamonada</taxon>
        <taxon>Preaxostyla</taxon>
        <taxon>Oxymonadida</taxon>
        <taxon>Blattamonas</taxon>
    </lineage>
</organism>
<keyword evidence="6" id="KW-0808">Transferase</keyword>
<comment type="similarity">
    <text evidence="1 3">Belongs to the SKP1 family.</text>
</comment>
<dbReference type="Pfam" id="PF03931">
    <property type="entry name" value="Skp1_POZ"/>
    <property type="match status" value="1"/>
</dbReference>
<feature type="domain" description="SKP1 component dimerisation" evidence="4">
    <location>
        <begin position="106"/>
        <end position="151"/>
    </location>
</feature>
<keyword evidence="6" id="KW-0418">Kinase</keyword>